<accession>A0A9W9VHP0</accession>
<organism evidence="1 2">
    <name type="scientific">Penicillium concentricum</name>
    <dbReference type="NCBI Taxonomy" id="293559"/>
    <lineage>
        <taxon>Eukaryota</taxon>
        <taxon>Fungi</taxon>
        <taxon>Dikarya</taxon>
        <taxon>Ascomycota</taxon>
        <taxon>Pezizomycotina</taxon>
        <taxon>Eurotiomycetes</taxon>
        <taxon>Eurotiomycetidae</taxon>
        <taxon>Eurotiales</taxon>
        <taxon>Aspergillaceae</taxon>
        <taxon>Penicillium</taxon>
    </lineage>
</organism>
<sequence>MIPLSRITSGLGPLLICEYSCADNLRVISTSSRLMFQDPVRRESDPLPSGLTLSTALSWPSGKPGRFTVDTTSLKKKVQQPSVAW</sequence>
<proteinExistence type="predicted"/>
<reference evidence="1" key="1">
    <citation type="submission" date="2022-12" db="EMBL/GenBank/DDBJ databases">
        <authorList>
            <person name="Petersen C."/>
        </authorList>
    </citation>
    <scope>NUCLEOTIDE SEQUENCE</scope>
    <source>
        <strain evidence="1">IBT 3081</strain>
    </source>
</reference>
<keyword evidence="2" id="KW-1185">Reference proteome</keyword>
<dbReference type="RefSeq" id="XP_056582389.1">
    <property type="nucleotide sequence ID" value="XM_056718254.1"/>
</dbReference>
<gene>
    <name evidence="1" type="ORF">N7517_000524</name>
</gene>
<name>A0A9W9VHP0_9EURO</name>
<evidence type="ECO:0000313" key="1">
    <source>
        <dbReference type="EMBL" id="KAJ5382613.1"/>
    </source>
</evidence>
<dbReference type="AlphaFoldDB" id="A0A9W9VHP0"/>
<comment type="caution">
    <text evidence="1">The sequence shown here is derived from an EMBL/GenBank/DDBJ whole genome shotgun (WGS) entry which is preliminary data.</text>
</comment>
<reference evidence="1" key="2">
    <citation type="journal article" date="2023" name="IMA Fungus">
        <title>Comparative genomic study of the Penicillium genus elucidates a diverse pangenome and 15 lateral gene transfer events.</title>
        <authorList>
            <person name="Petersen C."/>
            <person name="Sorensen T."/>
            <person name="Nielsen M.R."/>
            <person name="Sondergaard T.E."/>
            <person name="Sorensen J.L."/>
            <person name="Fitzpatrick D.A."/>
            <person name="Frisvad J.C."/>
            <person name="Nielsen K.L."/>
        </authorList>
    </citation>
    <scope>NUCLEOTIDE SEQUENCE</scope>
    <source>
        <strain evidence="1">IBT 3081</strain>
    </source>
</reference>
<evidence type="ECO:0000313" key="2">
    <source>
        <dbReference type="Proteomes" id="UP001147752"/>
    </source>
</evidence>
<protein>
    <submittedName>
        <fullName evidence="1">Uncharacterized protein</fullName>
    </submittedName>
</protein>
<dbReference type="EMBL" id="JAPZBT010000001">
    <property type="protein sequence ID" value="KAJ5382613.1"/>
    <property type="molecule type" value="Genomic_DNA"/>
</dbReference>
<dbReference type="Proteomes" id="UP001147752">
    <property type="component" value="Unassembled WGS sequence"/>
</dbReference>
<dbReference type="GeneID" id="81457437"/>